<protein>
    <submittedName>
        <fullName evidence="1">Uncharacterized protein</fullName>
    </submittedName>
</protein>
<comment type="caution">
    <text evidence="1">The sequence shown here is derived from an EMBL/GenBank/DDBJ whole genome shotgun (WGS) entry which is preliminary data.</text>
</comment>
<organism evidence="1 2">
    <name type="scientific">Gallaecimonas xiamenensis 3-C-1</name>
    <dbReference type="NCBI Taxonomy" id="745411"/>
    <lineage>
        <taxon>Bacteria</taxon>
        <taxon>Pseudomonadati</taxon>
        <taxon>Pseudomonadota</taxon>
        <taxon>Gammaproteobacteria</taxon>
        <taxon>Enterobacterales</taxon>
        <taxon>Gallaecimonadaceae</taxon>
        <taxon>Gallaecimonas</taxon>
    </lineage>
</organism>
<evidence type="ECO:0000313" key="2">
    <source>
        <dbReference type="Proteomes" id="UP000006755"/>
    </source>
</evidence>
<proteinExistence type="predicted"/>
<dbReference type="AlphaFoldDB" id="K2JTL7"/>
<dbReference type="EMBL" id="AMRI01000001">
    <property type="protein sequence ID" value="EKE77877.1"/>
    <property type="molecule type" value="Genomic_DNA"/>
</dbReference>
<reference evidence="1 2" key="1">
    <citation type="journal article" date="2012" name="J. Bacteriol.">
        <title>Genome Sequence of Gallaecimonas xiamenensis Type Strain 3-C-1.</title>
        <authorList>
            <person name="Lai Q."/>
            <person name="Wang L."/>
            <person name="Wang W."/>
            <person name="Shao Z."/>
        </authorList>
    </citation>
    <scope>NUCLEOTIDE SEQUENCE [LARGE SCALE GENOMIC DNA]</scope>
    <source>
        <strain evidence="1 2">3-C-1</strain>
    </source>
</reference>
<evidence type="ECO:0000313" key="1">
    <source>
        <dbReference type="EMBL" id="EKE77877.1"/>
    </source>
</evidence>
<name>K2JTL7_9GAMM</name>
<gene>
    <name evidence="1" type="ORF">B3C1_00415</name>
</gene>
<keyword evidence="2" id="KW-1185">Reference proteome</keyword>
<sequence>MPCTQQLIQRYPELREHIQNLGTDNLRLATEMSQQRPDWGWGADCSRQLCNQWLPEGEEDPCPPPLPLAC</sequence>
<dbReference type="Proteomes" id="UP000006755">
    <property type="component" value="Unassembled WGS sequence"/>
</dbReference>
<accession>K2JTL7</accession>
<dbReference type="STRING" id="745411.B3C1_00415"/>